<dbReference type="EMBL" id="JAZDRO010000003">
    <property type="protein sequence ID" value="MEE2566867.1"/>
    <property type="molecule type" value="Genomic_DNA"/>
</dbReference>
<keyword evidence="2" id="KW-0121">Carboxypeptidase</keyword>
<dbReference type="Proteomes" id="UP001310692">
    <property type="component" value="Unassembled WGS sequence"/>
</dbReference>
<organism evidence="2 3">
    <name type="scientific">Hyphobacterium marinum</name>
    <dbReference type="NCBI Taxonomy" id="3116574"/>
    <lineage>
        <taxon>Bacteria</taxon>
        <taxon>Pseudomonadati</taxon>
        <taxon>Pseudomonadota</taxon>
        <taxon>Alphaproteobacteria</taxon>
        <taxon>Maricaulales</taxon>
        <taxon>Maricaulaceae</taxon>
        <taxon>Hyphobacterium</taxon>
    </lineage>
</organism>
<dbReference type="GO" id="GO:0004180">
    <property type="term" value="F:carboxypeptidase activity"/>
    <property type="evidence" value="ECO:0007669"/>
    <property type="project" value="UniProtKB-KW"/>
</dbReference>
<dbReference type="SUPFAM" id="SSF55166">
    <property type="entry name" value="Hedgehog/DD-peptidase"/>
    <property type="match status" value="1"/>
</dbReference>
<sequence length="339" mass="35819">MKVLMTGVAAAALAGAGLTFLPHFQMLGGAAAEAANEPASDRALAEPPDGGEVAIAASEPVDLSATPLTVSLDGETVPHPVWHHLVMPGETIALASNLPLSIEMNGEMLAQDADMADWTAPDTPGTHRLVMTDAAGRTVEVSVFVLAPLGEEEILEGYRIGTYPADAPEGLIRLTEADMDAPVSPNFTIGQFICKQQPGHWPKFLLVSPTMLTRLEALLASMQAEGLTEASSFFVMSGYRTPFYNTAIGSARFSRHMYGDAADIYPDVVGGDGVMDDLDGDGRITRADAEYLYDYAESLYTADPAMPEGGIGAYSANAVHGPFVHIDGRGHAARWGRNG</sequence>
<dbReference type="Gene3D" id="3.30.1380.10">
    <property type="match status" value="1"/>
</dbReference>
<comment type="caution">
    <text evidence="2">The sequence shown here is derived from an EMBL/GenBank/DDBJ whole genome shotgun (WGS) entry which is preliminary data.</text>
</comment>
<dbReference type="Pfam" id="PF08291">
    <property type="entry name" value="Peptidase_M15_3"/>
    <property type="match status" value="1"/>
</dbReference>
<dbReference type="InterPro" id="IPR013230">
    <property type="entry name" value="Peptidase_M15A_C"/>
</dbReference>
<dbReference type="RefSeq" id="WP_330196418.1">
    <property type="nucleotide sequence ID" value="NZ_JAZDRO010000003.1"/>
</dbReference>
<protein>
    <submittedName>
        <fullName evidence="2">D-Ala-D-Ala carboxypeptidase family metallohydrolase</fullName>
    </submittedName>
</protein>
<dbReference type="InterPro" id="IPR009045">
    <property type="entry name" value="Zn_M74/Hedgehog-like"/>
</dbReference>
<accession>A0ABU7M002</accession>
<evidence type="ECO:0000313" key="2">
    <source>
        <dbReference type="EMBL" id="MEE2566867.1"/>
    </source>
</evidence>
<proteinExistence type="predicted"/>
<keyword evidence="2" id="KW-0378">Hydrolase</keyword>
<name>A0ABU7M002_9PROT</name>
<keyword evidence="3" id="KW-1185">Reference proteome</keyword>
<gene>
    <name evidence="2" type="ORF">V0U35_09260</name>
</gene>
<evidence type="ECO:0000259" key="1">
    <source>
        <dbReference type="Pfam" id="PF08291"/>
    </source>
</evidence>
<evidence type="ECO:0000313" key="3">
    <source>
        <dbReference type="Proteomes" id="UP001310692"/>
    </source>
</evidence>
<reference evidence="2 3" key="1">
    <citation type="submission" date="2024-01" db="EMBL/GenBank/DDBJ databases">
        <title>Hyphobacterium bacterium isolated from marine sediment.</title>
        <authorList>
            <person name="Zhao S."/>
        </authorList>
    </citation>
    <scope>NUCLEOTIDE SEQUENCE [LARGE SCALE GENOMIC DNA]</scope>
    <source>
        <strain evidence="2 3">Y60-23</strain>
    </source>
</reference>
<feature type="domain" description="Peptidase M15A C-terminal" evidence="1">
    <location>
        <begin position="233"/>
        <end position="265"/>
    </location>
</feature>
<keyword evidence="2" id="KW-0645">Protease</keyword>